<dbReference type="InterPro" id="IPR002898">
    <property type="entry name" value="MotA_ExbB_proton_chnl"/>
</dbReference>
<keyword evidence="6" id="KW-0653">Protein transport</keyword>
<comment type="similarity">
    <text evidence="6">Belongs to the exbB/tolQ family.</text>
</comment>
<keyword evidence="2" id="KW-1003">Cell membrane</keyword>
<proteinExistence type="inferred from homology"/>
<evidence type="ECO:0000256" key="7">
    <source>
        <dbReference type="SAM" id="Phobius"/>
    </source>
</evidence>
<dbReference type="GO" id="GO:0005886">
    <property type="term" value="C:plasma membrane"/>
    <property type="evidence" value="ECO:0007669"/>
    <property type="project" value="UniProtKB-SubCell"/>
</dbReference>
<comment type="subcellular location">
    <subcellularLocation>
        <location evidence="1">Cell membrane</location>
        <topology evidence="1">Multi-pass membrane protein</topology>
    </subcellularLocation>
    <subcellularLocation>
        <location evidence="6">Membrane</location>
        <topology evidence="6">Multi-pass membrane protein</topology>
    </subcellularLocation>
</comment>
<keyword evidence="5 7" id="KW-0472">Membrane</keyword>
<dbReference type="Pfam" id="PF01618">
    <property type="entry name" value="MotA_ExbB"/>
    <property type="match status" value="1"/>
</dbReference>
<evidence type="ECO:0000313" key="10">
    <source>
        <dbReference type="Proteomes" id="UP000218896"/>
    </source>
</evidence>
<dbReference type="GO" id="GO:0017038">
    <property type="term" value="P:protein import"/>
    <property type="evidence" value="ECO:0007669"/>
    <property type="project" value="TreeGrafter"/>
</dbReference>
<feature type="transmembrane region" description="Helical" evidence="7">
    <location>
        <begin position="20"/>
        <end position="40"/>
    </location>
</feature>
<evidence type="ECO:0000256" key="6">
    <source>
        <dbReference type="RuleBase" id="RU004057"/>
    </source>
</evidence>
<comment type="caution">
    <text evidence="9">The sequence shown here is derived from an EMBL/GenBank/DDBJ whole genome shotgun (WGS) entry which is preliminary data.</text>
</comment>
<evidence type="ECO:0000256" key="3">
    <source>
        <dbReference type="ARBA" id="ARBA00022692"/>
    </source>
</evidence>
<evidence type="ECO:0000256" key="2">
    <source>
        <dbReference type="ARBA" id="ARBA00022475"/>
    </source>
</evidence>
<evidence type="ECO:0000259" key="8">
    <source>
        <dbReference type="Pfam" id="PF01618"/>
    </source>
</evidence>
<keyword evidence="9" id="KW-0969">Cilium</keyword>
<keyword evidence="4 7" id="KW-1133">Transmembrane helix</keyword>
<feature type="transmembrane region" description="Helical" evidence="7">
    <location>
        <begin position="110"/>
        <end position="128"/>
    </location>
</feature>
<protein>
    <submittedName>
        <fullName evidence="9">Flagellar motor protein MotA</fullName>
    </submittedName>
</protein>
<evidence type="ECO:0000256" key="4">
    <source>
        <dbReference type="ARBA" id="ARBA00022989"/>
    </source>
</evidence>
<evidence type="ECO:0000256" key="1">
    <source>
        <dbReference type="ARBA" id="ARBA00004651"/>
    </source>
</evidence>
<name>A0A2A2FCR7_9GAMM</name>
<dbReference type="InterPro" id="IPR050790">
    <property type="entry name" value="ExbB/TolQ_transport"/>
</dbReference>
<keyword evidence="9" id="KW-0966">Cell projection</keyword>
<sequence length="148" mass="15768">MFTSATLDIMDSMVSFLLEPVIIALLALIALALWETGLAIGERTGGLRRMIERGDADSLAARAQRRIDRADLIARVGPMMGLMGTLIPLGPGLAALGRGELDVLAEAVTVAFNTTVLGLLAGIIGFLLGRMRRRWYDGAMAKLEEASA</sequence>
<dbReference type="EMBL" id="NSKD01000001">
    <property type="protein sequence ID" value="PAU82343.1"/>
    <property type="molecule type" value="Genomic_DNA"/>
</dbReference>
<keyword evidence="3 7" id="KW-0812">Transmembrane</keyword>
<dbReference type="PANTHER" id="PTHR30625">
    <property type="entry name" value="PROTEIN TOLQ"/>
    <property type="match status" value="1"/>
</dbReference>
<keyword evidence="9" id="KW-0282">Flagellum</keyword>
<dbReference type="AlphaFoldDB" id="A0A2A2FCR7"/>
<dbReference type="RefSeq" id="WP_095616437.1">
    <property type="nucleotide sequence ID" value="NZ_NSKD01000001.1"/>
</dbReference>
<evidence type="ECO:0000256" key="5">
    <source>
        <dbReference type="ARBA" id="ARBA00023136"/>
    </source>
</evidence>
<feature type="transmembrane region" description="Helical" evidence="7">
    <location>
        <begin position="72"/>
        <end position="90"/>
    </location>
</feature>
<accession>A0A2A2FCR7</accession>
<gene>
    <name evidence="9" type="ORF">CK501_04135</name>
</gene>
<dbReference type="Proteomes" id="UP000218896">
    <property type="component" value="Unassembled WGS sequence"/>
</dbReference>
<dbReference type="PANTHER" id="PTHR30625:SF3">
    <property type="entry name" value="TOL-PAL SYSTEM PROTEIN TOLQ"/>
    <property type="match status" value="1"/>
</dbReference>
<evidence type="ECO:0000313" key="9">
    <source>
        <dbReference type="EMBL" id="PAU82343.1"/>
    </source>
</evidence>
<organism evidence="9 10">
    <name type="scientific">Halovibrio salipaludis</name>
    <dbReference type="NCBI Taxonomy" id="2032626"/>
    <lineage>
        <taxon>Bacteria</taxon>
        <taxon>Pseudomonadati</taxon>
        <taxon>Pseudomonadota</taxon>
        <taxon>Gammaproteobacteria</taxon>
        <taxon>Oceanospirillales</taxon>
        <taxon>Halomonadaceae</taxon>
        <taxon>Halovibrio</taxon>
    </lineage>
</organism>
<keyword evidence="10" id="KW-1185">Reference proteome</keyword>
<feature type="domain" description="MotA/TolQ/ExbB proton channel" evidence="8">
    <location>
        <begin position="47"/>
        <end position="144"/>
    </location>
</feature>
<keyword evidence="6" id="KW-0813">Transport</keyword>
<reference evidence="9 10" key="1">
    <citation type="submission" date="2017-08" db="EMBL/GenBank/DDBJ databases">
        <title>Halovibrio sewagensis sp. nov., isolated from wastewater of high salinity.</title>
        <authorList>
            <person name="Dong X."/>
            <person name="Zhang G."/>
        </authorList>
    </citation>
    <scope>NUCLEOTIDE SEQUENCE [LARGE SCALE GENOMIC DNA]</scope>
    <source>
        <strain evidence="9 10">YL5-2</strain>
    </source>
</reference>